<evidence type="ECO:0000313" key="2">
    <source>
        <dbReference type="EMBL" id="KAG9342162.1"/>
    </source>
</evidence>
<keyword evidence="3" id="KW-1185">Reference proteome</keyword>
<proteinExistence type="predicted"/>
<evidence type="ECO:0000313" key="3">
    <source>
        <dbReference type="Proteomes" id="UP000824540"/>
    </source>
</evidence>
<keyword evidence="1" id="KW-0732">Signal</keyword>
<dbReference type="Proteomes" id="UP000824540">
    <property type="component" value="Unassembled WGS sequence"/>
</dbReference>
<reference evidence="2" key="1">
    <citation type="thesis" date="2021" institute="BYU ScholarsArchive" country="Provo, UT, USA">
        <title>Applications of and Algorithms for Genome Assembly and Genomic Analyses with an Emphasis on Marine Teleosts.</title>
        <authorList>
            <person name="Pickett B.D."/>
        </authorList>
    </citation>
    <scope>NUCLEOTIDE SEQUENCE</scope>
    <source>
        <strain evidence="2">HI-2016</strain>
    </source>
</reference>
<dbReference type="EMBL" id="JAFBMS010000030">
    <property type="protein sequence ID" value="KAG9342162.1"/>
    <property type="molecule type" value="Genomic_DNA"/>
</dbReference>
<dbReference type="Gene3D" id="2.60.40.10">
    <property type="entry name" value="Immunoglobulins"/>
    <property type="match status" value="1"/>
</dbReference>
<name>A0A8T2NX92_9TELE</name>
<dbReference type="AlphaFoldDB" id="A0A8T2NX92"/>
<organism evidence="2 3">
    <name type="scientific">Albula glossodonta</name>
    <name type="common">roundjaw bonefish</name>
    <dbReference type="NCBI Taxonomy" id="121402"/>
    <lineage>
        <taxon>Eukaryota</taxon>
        <taxon>Metazoa</taxon>
        <taxon>Chordata</taxon>
        <taxon>Craniata</taxon>
        <taxon>Vertebrata</taxon>
        <taxon>Euteleostomi</taxon>
        <taxon>Actinopterygii</taxon>
        <taxon>Neopterygii</taxon>
        <taxon>Teleostei</taxon>
        <taxon>Albuliformes</taxon>
        <taxon>Albulidae</taxon>
        <taxon>Albula</taxon>
    </lineage>
</organism>
<gene>
    <name evidence="2" type="ORF">JZ751_017162</name>
</gene>
<sequence length="95" mass="10886">MGLRYYLYLWSLTLLTFPEKINTERREDTGAQGSPYHIPDGSICAVSGSTVTIPCSQAYGRKYNNDTVELESVLWRQWDDMHPSDHVCSRESEVI</sequence>
<protein>
    <recommendedName>
        <fullName evidence="4">Sushi domain-containing protein</fullName>
    </recommendedName>
</protein>
<comment type="caution">
    <text evidence="2">The sequence shown here is derived from an EMBL/GenBank/DDBJ whole genome shotgun (WGS) entry which is preliminary data.</text>
</comment>
<dbReference type="InterPro" id="IPR013783">
    <property type="entry name" value="Ig-like_fold"/>
</dbReference>
<evidence type="ECO:0008006" key="4">
    <source>
        <dbReference type="Google" id="ProtNLM"/>
    </source>
</evidence>
<feature type="chain" id="PRO_5035850886" description="Sushi domain-containing protein" evidence="1">
    <location>
        <begin position="24"/>
        <end position="95"/>
    </location>
</feature>
<feature type="signal peptide" evidence="1">
    <location>
        <begin position="1"/>
        <end position="23"/>
    </location>
</feature>
<feature type="non-terminal residue" evidence="2">
    <location>
        <position position="1"/>
    </location>
</feature>
<evidence type="ECO:0000256" key="1">
    <source>
        <dbReference type="SAM" id="SignalP"/>
    </source>
</evidence>
<accession>A0A8T2NX92</accession>